<gene>
    <name evidence="1" type="ORF">DSW25_03915</name>
</gene>
<keyword evidence="2" id="KW-1185">Reference proteome</keyword>
<dbReference type="PROSITE" id="PS51257">
    <property type="entry name" value="PROKAR_LIPOPROTEIN"/>
    <property type="match status" value="1"/>
</dbReference>
<dbReference type="AlphaFoldDB" id="A0A073IER2"/>
<reference evidence="1 2" key="1">
    <citation type="submission" date="2014-01" db="EMBL/GenBank/DDBJ databases">
        <title>Sulfitobacter donghicola JCM 14565 Genome Sequencing.</title>
        <authorList>
            <person name="Lai Q."/>
            <person name="Hong Z."/>
        </authorList>
    </citation>
    <scope>NUCLEOTIDE SEQUENCE [LARGE SCALE GENOMIC DNA]</scope>
    <source>
        <strain evidence="1 2">JCM 14565</strain>
    </source>
</reference>
<dbReference type="RefSeq" id="WP_025060510.1">
    <property type="nucleotide sequence ID" value="NZ_JAMC01000010.1"/>
</dbReference>
<dbReference type="EMBL" id="JAMC01000010">
    <property type="protein sequence ID" value="KEJ87971.1"/>
    <property type="molecule type" value="Genomic_DNA"/>
</dbReference>
<dbReference type="Proteomes" id="UP000027734">
    <property type="component" value="Unassembled WGS sequence"/>
</dbReference>
<evidence type="ECO:0000313" key="2">
    <source>
        <dbReference type="Proteomes" id="UP000027734"/>
    </source>
</evidence>
<accession>A0A073IER2</accession>
<comment type="caution">
    <text evidence="1">The sequence shown here is derived from an EMBL/GenBank/DDBJ whole genome shotgun (WGS) entry which is preliminary data.</text>
</comment>
<proteinExistence type="predicted"/>
<sequence>MRISLTVLLVTSVSLGACGFVRDSALNPGNWFGRSTSEQIEVADEKPVNPLIPSESGLFARIRADEATYEGRPFDEIVSLKVERVPGGAIIRATGRADRQGIYSVRLTPADEDEKPVKGVLTYRLEGIKPDANTPVGGTATREVTAARKLTDQDLRGVRSIRVEGARNARVARR</sequence>
<dbReference type="eggNOG" id="ENOG5032YYC">
    <property type="taxonomic scope" value="Bacteria"/>
</dbReference>
<evidence type="ECO:0008006" key="3">
    <source>
        <dbReference type="Google" id="ProtNLM"/>
    </source>
</evidence>
<name>A0A073IER2_9RHOB</name>
<dbReference type="OrthoDB" id="7773807at2"/>
<evidence type="ECO:0000313" key="1">
    <source>
        <dbReference type="EMBL" id="KEJ87971.1"/>
    </source>
</evidence>
<organism evidence="1 2">
    <name type="scientific">Sulfitobacter donghicola DSW-25 = KCTC 12864 = JCM 14565</name>
    <dbReference type="NCBI Taxonomy" id="1300350"/>
    <lineage>
        <taxon>Bacteria</taxon>
        <taxon>Pseudomonadati</taxon>
        <taxon>Pseudomonadota</taxon>
        <taxon>Alphaproteobacteria</taxon>
        <taxon>Rhodobacterales</taxon>
        <taxon>Roseobacteraceae</taxon>
        <taxon>Sulfitobacter</taxon>
    </lineage>
</organism>
<protein>
    <recommendedName>
        <fullName evidence="3">Lipoprotein</fullName>
    </recommendedName>
</protein>
<dbReference type="STRING" id="1300350.Z948_3226"/>